<dbReference type="GO" id="GO:0000214">
    <property type="term" value="C:tRNA-intron endonuclease complex"/>
    <property type="evidence" value="ECO:0007669"/>
    <property type="project" value="TreeGrafter"/>
</dbReference>
<dbReference type="PANTHER" id="PTHR21027:SF1">
    <property type="entry name" value="TRNA-SPLICING ENDONUCLEASE SUBUNIT SEN54"/>
    <property type="match status" value="1"/>
</dbReference>
<dbReference type="PANTHER" id="PTHR21027">
    <property type="entry name" value="TRNA-SPLICING ENDONUCLEASE SUBUNIT SEN54"/>
    <property type="match status" value="1"/>
</dbReference>
<proteinExistence type="predicted"/>
<sequence length="218" mass="23441">MIEEDGAVDDGGEVAGLASYFNDSRGRRTTAAADAVPLPGKVGSPSETDNESQLVAVLLQAYYQMLDVPPRISRKLCAGVWDAARRLVRVARPVDTVSRTTGRTETGHTVLQPEEWLLHFQHGVLSIASGSEEETEPICSSRNAWGTAVGNAGLDLNAFRVYAFLRRLGTRSPTAAGAACANTNSATPKHTAYSVYKPDSHYKKRSPGPPRYKAIVNA</sequence>
<dbReference type="EMBL" id="JANBTX010000077">
    <property type="protein sequence ID" value="KAJ2687287.1"/>
    <property type="molecule type" value="Genomic_DNA"/>
</dbReference>
<gene>
    <name evidence="1" type="primary">TSEN54</name>
    <name evidence="1" type="ORF">IWW39_003036</name>
</gene>
<reference evidence="1" key="1">
    <citation type="submission" date="2022-07" db="EMBL/GenBank/DDBJ databases">
        <title>Phylogenomic reconstructions and comparative analyses of Kickxellomycotina fungi.</title>
        <authorList>
            <person name="Reynolds N.K."/>
            <person name="Stajich J.E."/>
            <person name="Barry K."/>
            <person name="Grigoriev I.V."/>
            <person name="Crous P."/>
            <person name="Smith M.E."/>
        </authorList>
    </citation>
    <scope>NUCLEOTIDE SEQUENCE</scope>
    <source>
        <strain evidence="1">CBS 109367</strain>
    </source>
</reference>
<keyword evidence="1" id="KW-0378">Hydrolase</keyword>
<organism evidence="1 2">
    <name type="scientific">Coemansia spiralis</name>
    <dbReference type="NCBI Taxonomy" id="417178"/>
    <lineage>
        <taxon>Eukaryota</taxon>
        <taxon>Fungi</taxon>
        <taxon>Fungi incertae sedis</taxon>
        <taxon>Zoopagomycota</taxon>
        <taxon>Kickxellomycotina</taxon>
        <taxon>Kickxellomycetes</taxon>
        <taxon>Kickxellales</taxon>
        <taxon>Kickxellaceae</taxon>
        <taxon>Coemansia</taxon>
    </lineage>
</organism>
<evidence type="ECO:0000313" key="2">
    <source>
        <dbReference type="Proteomes" id="UP001151516"/>
    </source>
</evidence>
<dbReference type="InterPro" id="IPR024337">
    <property type="entry name" value="tRNA_splic_suSen54"/>
</dbReference>
<name>A0A9W8GM82_9FUNG</name>
<keyword evidence="2" id="KW-1185">Reference proteome</keyword>
<keyword evidence="1" id="KW-0255">Endonuclease</keyword>
<accession>A0A9W8GM82</accession>
<evidence type="ECO:0000313" key="1">
    <source>
        <dbReference type="EMBL" id="KAJ2687287.1"/>
    </source>
</evidence>
<dbReference type="GO" id="GO:0004519">
    <property type="term" value="F:endonuclease activity"/>
    <property type="evidence" value="ECO:0007669"/>
    <property type="project" value="UniProtKB-KW"/>
</dbReference>
<dbReference type="Proteomes" id="UP001151516">
    <property type="component" value="Unassembled WGS sequence"/>
</dbReference>
<keyword evidence="1" id="KW-0540">Nuclease</keyword>
<dbReference type="GO" id="GO:0000379">
    <property type="term" value="P:tRNA-type intron splice site recognition and cleavage"/>
    <property type="evidence" value="ECO:0007669"/>
    <property type="project" value="TreeGrafter"/>
</dbReference>
<protein>
    <submittedName>
        <fullName evidence="1">tRNA splicing endonuclease 54</fullName>
    </submittedName>
</protein>
<comment type="caution">
    <text evidence="1">The sequence shown here is derived from an EMBL/GenBank/DDBJ whole genome shotgun (WGS) entry which is preliminary data.</text>
</comment>
<dbReference type="OrthoDB" id="408683at2759"/>
<dbReference type="AlphaFoldDB" id="A0A9W8GM82"/>